<protein>
    <submittedName>
        <fullName evidence="5">Ferric-dicitrate binding protein FerR, regulates iron transport through sigma-19</fullName>
    </submittedName>
</protein>
<dbReference type="Gene3D" id="2.60.120.1440">
    <property type="match status" value="1"/>
</dbReference>
<keyword evidence="2" id="KW-1133">Transmembrane helix</keyword>
<gene>
    <name evidence="5" type="ORF">SAMN05421823_11250</name>
</gene>
<dbReference type="EMBL" id="FNFO01000012">
    <property type="protein sequence ID" value="SDM31215.1"/>
    <property type="molecule type" value="Genomic_DNA"/>
</dbReference>
<dbReference type="Gene3D" id="3.55.50.30">
    <property type="match status" value="1"/>
</dbReference>
<evidence type="ECO:0000259" key="3">
    <source>
        <dbReference type="Pfam" id="PF04773"/>
    </source>
</evidence>
<dbReference type="InterPro" id="IPR012373">
    <property type="entry name" value="Ferrdict_sens_TM"/>
</dbReference>
<name>A0A1G9S8U5_9BACT</name>
<keyword evidence="6" id="KW-1185">Reference proteome</keyword>
<evidence type="ECO:0000313" key="5">
    <source>
        <dbReference type="EMBL" id="SDM31215.1"/>
    </source>
</evidence>
<sequence length="361" mass="40828">MAFLPTSTADFLTNESFVQWVMAPTPASEQTWQAWLREHPDKREMLQEARVLLGAIRLKDTHRIPEARSRQILEHIQRYQQHEKQHPTRSAPLHTERQAAERRRSRVRPLRHVASALVAACLLLGGFFLARPYLNTLLTEEAAAPVAYITQEVRPGQKMTLQLADGTTIRLNASSTLRYPEQFSDTLRKVYLTGQAFFQVAHNAQAPFIVETPHFSTRVLGTSFDINAYPDQPHQHVALVTGKVEVATQTGATALLNPSEMSSYDESSGDLTTSTFDVETMTGWKDGLLIFDHTPFEEVLPTLANWYGVEFVLEDGFRLRGTYSGRFTHESLENVLVGMSYSASFQYRIAQQKVYLSAARE</sequence>
<accession>A0A1G9S8U5</accession>
<proteinExistence type="predicted"/>
<feature type="region of interest" description="Disordered" evidence="1">
    <location>
        <begin position="79"/>
        <end position="105"/>
    </location>
</feature>
<evidence type="ECO:0000256" key="1">
    <source>
        <dbReference type="SAM" id="MobiDB-lite"/>
    </source>
</evidence>
<evidence type="ECO:0000259" key="4">
    <source>
        <dbReference type="Pfam" id="PF16344"/>
    </source>
</evidence>
<feature type="domain" description="Protein FecR C-terminal" evidence="4">
    <location>
        <begin position="289"/>
        <end position="355"/>
    </location>
</feature>
<dbReference type="RefSeq" id="WP_143017446.1">
    <property type="nucleotide sequence ID" value="NZ_FNFO01000012.1"/>
</dbReference>
<dbReference type="AlphaFoldDB" id="A0A1G9S8U5"/>
<dbReference type="OrthoDB" id="1099916at2"/>
<dbReference type="Pfam" id="PF16344">
    <property type="entry name" value="FecR_C"/>
    <property type="match status" value="1"/>
</dbReference>
<evidence type="ECO:0000313" key="6">
    <source>
        <dbReference type="Proteomes" id="UP000198510"/>
    </source>
</evidence>
<dbReference type="PANTHER" id="PTHR30273:SF2">
    <property type="entry name" value="PROTEIN FECR"/>
    <property type="match status" value="1"/>
</dbReference>
<evidence type="ECO:0000256" key="2">
    <source>
        <dbReference type="SAM" id="Phobius"/>
    </source>
</evidence>
<dbReference type="Proteomes" id="UP000198510">
    <property type="component" value="Unassembled WGS sequence"/>
</dbReference>
<dbReference type="PIRSF" id="PIRSF018266">
    <property type="entry name" value="FecR"/>
    <property type="match status" value="1"/>
</dbReference>
<dbReference type="InterPro" id="IPR032508">
    <property type="entry name" value="FecR_C"/>
</dbReference>
<dbReference type="STRING" id="1075417.SAMN05421823_11250"/>
<reference evidence="5 6" key="1">
    <citation type="submission" date="2016-10" db="EMBL/GenBank/DDBJ databases">
        <authorList>
            <person name="de Groot N.N."/>
        </authorList>
    </citation>
    <scope>NUCLEOTIDE SEQUENCE [LARGE SCALE GENOMIC DNA]</scope>
    <source>
        <strain evidence="5 6">DSM 25186</strain>
    </source>
</reference>
<organism evidence="5 6">
    <name type="scientific">Catalinimonas alkaloidigena</name>
    <dbReference type="NCBI Taxonomy" id="1075417"/>
    <lineage>
        <taxon>Bacteria</taxon>
        <taxon>Pseudomonadati</taxon>
        <taxon>Bacteroidota</taxon>
        <taxon>Cytophagia</taxon>
        <taxon>Cytophagales</taxon>
        <taxon>Catalimonadaceae</taxon>
        <taxon>Catalinimonas</taxon>
    </lineage>
</organism>
<dbReference type="InterPro" id="IPR006860">
    <property type="entry name" value="FecR"/>
</dbReference>
<dbReference type="GO" id="GO:0016989">
    <property type="term" value="F:sigma factor antagonist activity"/>
    <property type="evidence" value="ECO:0007669"/>
    <property type="project" value="TreeGrafter"/>
</dbReference>
<feature type="transmembrane region" description="Helical" evidence="2">
    <location>
        <begin position="112"/>
        <end position="130"/>
    </location>
</feature>
<dbReference type="PANTHER" id="PTHR30273">
    <property type="entry name" value="PERIPLASMIC SIGNAL SENSOR AND SIGMA FACTOR ACTIVATOR FECR-RELATED"/>
    <property type="match status" value="1"/>
</dbReference>
<feature type="domain" description="FecR protein" evidence="3">
    <location>
        <begin position="153"/>
        <end position="245"/>
    </location>
</feature>
<keyword evidence="2" id="KW-0472">Membrane</keyword>
<keyword evidence="2" id="KW-0812">Transmembrane</keyword>
<dbReference type="Pfam" id="PF04773">
    <property type="entry name" value="FecR"/>
    <property type="match status" value="1"/>
</dbReference>